<dbReference type="Gene3D" id="1.10.10.10">
    <property type="entry name" value="Winged helix-like DNA-binding domain superfamily/Winged helix DNA-binding domain"/>
    <property type="match status" value="1"/>
</dbReference>
<dbReference type="InterPro" id="IPR036390">
    <property type="entry name" value="WH_DNA-bd_sf"/>
</dbReference>
<gene>
    <name evidence="2" type="ORF">OUO13_10450</name>
</gene>
<evidence type="ECO:0000256" key="1">
    <source>
        <dbReference type="ARBA" id="ARBA00023125"/>
    </source>
</evidence>
<dbReference type="GO" id="GO:0005829">
    <property type="term" value="C:cytosol"/>
    <property type="evidence" value="ECO:0007669"/>
    <property type="project" value="TreeGrafter"/>
</dbReference>
<dbReference type="Pfam" id="PF02082">
    <property type="entry name" value="Rrf2"/>
    <property type="match status" value="1"/>
</dbReference>
<dbReference type="GO" id="GO:0003700">
    <property type="term" value="F:DNA-binding transcription factor activity"/>
    <property type="evidence" value="ECO:0007669"/>
    <property type="project" value="TreeGrafter"/>
</dbReference>
<dbReference type="PANTHER" id="PTHR33221">
    <property type="entry name" value="WINGED HELIX-TURN-HELIX TRANSCRIPTIONAL REGULATOR, RRF2 FAMILY"/>
    <property type="match status" value="1"/>
</dbReference>
<dbReference type="EMBL" id="JAPNOA010000028">
    <property type="protein sequence ID" value="MCY0965608.1"/>
    <property type="molecule type" value="Genomic_DNA"/>
</dbReference>
<reference evidence="2" key="1">
    <citation type="submission" date="2022-11" db="EMBL/GenBank/DDBJ databases">
        <title>Parathalassolutuus dongxingensis gen. nov., sp. nov., a novel member of family Oceanospirillaceae isolated from a coastal shrimp pond in Guangxi, China.</title>
        <authorList>
            <person name="Chen H."/>
        </authorList>
    </citation>
    <scope>NUCLEOTIDE SEQUENCE</scope>
    <source>
        <strain evidence="2">G-43</strain>
    </source>
</reference>
<comment type="caution">
    <text evidence="2">The sequence shown here is derived from an EMBL/GenBank/DDBJ whole genome shotgun (WGS) entry which is preliminary data.</text>
</comment>
<protein>
    <submittedName>
        <fullName evidence="2">Rrf2 family transcriptional regulator</fullName>
    </submittedName>
</protein>
<dbReference type="InterPro" id="IPR000944">
    <property type="entry name" value="Tscrpt_reg_Rrf2"/>
</dbReference>
<accession>A0A9X3EMW1</accession>
<dbReference type="InterPro" id="IPR036388">
    <property type="entry name" value="WH-like_DNA-bd_sf"/>
</dbReference>
<dbReference type="GO" id="GO:0003677">
    <property type="term" value="F:DNA binding"/>
    <property type="evidence" value="ECO:0007669"/>
    <property type="project" value="UniProtKB-KW"/>
</dbReference>
<dbReference type="SUPFAM" id="SSF46785">
    <property type="entry name" value="Winged helix' DNA-binding domain"/>
    <property type="match status" value="1"/>
</dbReference>
<organism evidence="2 3">
    <name type="scientific">Parathalassolituus penaei</name>
    <dbReference type="NCBI Taxonomy" id="2997323"/>
    <lineage>
        <taxon>Bacteria</taxon>
        <taxon>Pseudomonadati</taxon>
        <taxon>Pseudomonadota</taxon>
        <taxon>Gammaproteobacteria</taxon>
        <taxon>Oceanospirillales</taxon>
        <taxon>Oceanospirillaceae</taxon>
        <taxon>Parathalassolituus</taxon>
    </lineage>
</organism>
<name>A0A9X3EMW1_9GAMM</name>
<dbReference type="AlphaFoldDB" id="A0A9X3EMW1"/>
<dbReference type="NCBIfam" id="TIGR00738">
    <property type="entry name" value="rrf2_super"/>
    <property type="match status" value="1"/>
</dbReference>
<dbReference type="Proteomes" id="UP001150830">
    <property type="component" value="Unassembled WGS sequence"/>
</dbReference>
<keyword evidence="3" id="KW-1185">Reference proteome</keyword>
<proteinExistence type="predicted"/>
<keyword evidence="1" id="KW-0238">DNA-binding</keyword>
<dbReference type="RefSeq" id="WP_283173822.1">
    <property type="nucleotide sequence ID" value="NZ_JAPNOA010000028.1"/>
</dbReference>
<evidence type="ECO:0000313" key="3">
    <source>
        <dbReference type="Proteomes" id="UP001150830"/>
    </source>
</evidence>
<sequence length="147" mass="16266">MQLTRFTDYGLRILVYVSAMPTGEKVSLAHLSERLNMNHNHVNKVSQRLASLGWINSTRGKSGGICLADSARTLALGTIVENLEPQLLPIDCAGVECPLTNHCRLQGILSEAASAFMNVLMNYRLDDLTEHDLAFIRMLADEVETTH</sequence>
<dbReference type="PROSITE" id="PS51197">
    <property type="entry name" value="HTH_RRF2_2"/>
    <property type="match status" value="1"/>
</dbReference>
<evidence type="ECO:0000313" key="2">
    <source>
        <dbReference type="EMBL" id="MCY0965608.1"/>
    </source>
</evidence>
<dbReference type="PANTHER" id="PTHR33221:SF4">
    <property type="entry name" value="HTH-TYPE TRANSCRIPTIONAL REPRESSOR NSRR"/>
    <property type="match status" value="1"/>
</dbReference>